<dbReference type="Gene3D" id="1.10.630.10">
    <property type="entry name" value="Cytochrome P450"/>
    <property type="match status" value="1"/>
</dbReference>
<comment type="similarity">
    <text evidence="2">Belongs to the cytochrome P450 family.</text>
</comment>
<keyword evidence="4" id="KW-0479">Metal-binding</keyword>
<evidence type="ECO:0000256" key="3">
    <source>
        <dbReference type="ARBA" id="ARBA00022617"/>
    </source>
</evidence>
<dbReference type="GO" id="GO:0005506">
    <property type="term" value="F:iron ion binding"/>
    <property type="evidence" value="ECO:0007669"/>
    <property type="project" value="InterPro"/>
</dbReference>
<comment type="cofactor">
    <cofactor evidence="1">
        <name>heme</name>
        <dbReference type="ChEBI" id="CHEBI:30413"/>
    </cofactor>
</comment>
<keyword evidence="6" id="KW-0408">Iron</keyword>
<dbReference type="CDD" id="cd11058">
    <property type="entry name" value="CYP60B-like"/>
    <property type="match status" value="1"/>
</dbReference>
<dbReference type="OrthoDB" id="1470350at2759"/>
<dbReference type="GO" id="GO:0004497">
    <property type="term" value="F:monooxygenase activity"/>
    <property type="evidence" value="ECO:0007669"/>
    <property type="project" value="UniProtKB-KW"/>
</dbReference>
<dbReference type="Pfam" id="PF00067">
    <property type="entry name" value="p450"/>
    <property type="match status" value="1"/>
</dbReference>
<comment type="caution">
    <text evidence="8">The sequence shown here is derived from an EMBL/GenBank/DDBJ whole genome shotgun (WGS) entry which is preliminary data.</text>
</comment>
<evidence type="ECO:0000256" key="2">
    <source>
        <dbReference type="ARBA" id="ARBA00010617"/>
    </source>
</evidence>
<dbReference type="SUPFAM" id="SSF48264">
    <property type="entry name" value="Cytochrome P450"/>
    <property type="match status" value="1"/>
</dbReference>
<dbReference type="Proteomes" id="UP000517252">
    <property type="component" value="Unassembled WGS sequence"/>
</dbReference>
<accession>A0A6V8QP50</accession>
<keyword evidence="7" id="KW-0503">Monooxygenase</keyword>
<organism evidence="8 9">
    <name type="scientific">Trichoderma asperellum</name>
    <name type="common">Filamentous fungus</name>
    <dbReference type="NCBI Taxonomy" id="101201"/>
    <lineage>
        <taxon>Eukaryota</taxon>
        <taxon>Fungi</taxon>
        <taxon>Dikarya</taxon>
        <taxon>Ascomycota</taxon>
        <taxon>Pezizomycotina</taxon>
        <taxon>Sordariomycetes</taxon>
        <taxon>Hypocreomycetidae</taxon>
        <taxon>Hypocreales</taxon>
        <taxon>Hypocreaceae</taxon>
        <taxon>Trichoderma</taxon>
    </lineage>
</organism>
<dbReference type="EMBL" id="BLZH01000001">
    <property type="protein sequence ID" value="GFP52263.1"/>
    <property type="molecule type" value="Genomic_DNA"/>
</dbReference>
<dbReference type="InterPro" id="IPR036396">
    <property type="entry name" value="Cyt_P450_sf"/>
</dbReference>
<dbReference type="InterPro" id="IPR050121">
    <property type="entry name" value="Cytochrome_P450_monoxygenase"/>
</dbReference>
<dbReference type="InterPro" id="IPR001128">
    <property type="entry name" value="Cyt_P450"/>
</dbReference>
<evidence type="ECO:0000313" key="9">
    <source>
        <dbReference type="Proteomes" id="UP000517252"/>
    </source>
</evidence>
<dbReference type="AlphaFoldDB" id="A0A6V8QP50"/>
<dbReference type="InterPro" id="IPR002401">
    <property type="entry name" value="Cyt_P450_E_grp-I"/>
</dbReference>
<evidence type="ECO:0000256" key="1">
    <source>
        <dbReference type="ARBA" id="ARBA00001971"/>
    </source>
</evidence>
<name>A0A6V8QP50_TRIAP</name>
<protein>
    <submittedName>
        <fullName evidence="8">Trichothecene C-15 hydroxylase</fullName>
    </submittedName>
</protein>
<dbReference type="PRINTS" id="PR00463">
    <property type="entry name" value="EP450I"/>
</dbReference>
<evidence type="ECO:0000256" key="5">
    <source>
        <dbReference type="ARBA" id="ARBA00023002"/>
    </source>
</evidence>
<keyword evidence="5" id="KW-0560">Oxidoreductase</keyword>
<dbReference type="PANTHER" id="PTHR24305">
    <property type="entry name" value="CYTOCHROME P450"/>
    <property type="match status" value="1"/>
</dbReference>
<dbReference type="PANTHER" id="PTHR24305:SF230">
    <property type="entry name" value="P450, PUTATIVE (EUROFUNG)-RELATED"/>
    <property type="match status" value="1"/>
</dbReference>
<reference evidence="8 9" key="1">
    <citation type="submission" date="2020-07" db="EMBL/GenBank/DDBJ databases">
        <title>Trichoderma asperellum IC-1 whole genome shotgun sequence.</title>
        <authorList>
            <person name="Kanamasa S."/>
            <person name="Takahashi H."/>
        </authorList>
    </citation>
    <scope>NUCLEOTIDE SEQUENCE [LARGE SCALE GENOMIC DNA]</scope>
    <source>
        <strain evidence="8 9">IC-1</strain>
    </source>
</reference>
<proteinExistence type="inferred from homology"/>
<evidence type="ECO:0000256" key="4">
    <source>
        <dbReference type="ARBA" id="ARBA00022723"/>
    </source>
</evidence>
<dbReference type="PRINTS" id="PR00385">
    <property type="entry name" value="P450"/>
</dbReference>
<dbReference type="GO" id="GO:0016705">
    <property type="term" value="F:oxidoreductase activity, acting on paired donors, with incorporation or reduction of molecular oxygen"/>
    <property type="evidence" value="ECO:0007669"/>
    <property type="project" value="InterPro"/>
</dbReference>
<dbReference type="GO" id="GO:0020037">
    <property type="term" value="F:heme binding"/>
    <property type="evidence" value="ECO:0007669"/>
    <property type="project" value="InterPro"/>
</dbReference>
<sequence length="353" mass="40035">MSGSIPFESTQVLDYGPQLGSHTLRYGDIVRVAPDELAYCNGAAWNDIMGHRKRGQGENGKDPIFWKTQQHSVISADRENHTRMRRTLAHGFSAQAMLDQQPLIQGYVDMLINRLRESCDDGNRPMEMTSWYNWTTFDIIGDLAFGEPFGCLQNSDYHPWVSLVFQRIRGGAINNALRRFPFGERLIQFLIPKEARKKFHAHFQLTQEKVNKRLADTNPRPDFMEVMTKREGDMKFSYPELVDNASLLIIAGSETTATTLSGVTYMLLTHQEILQKTIDEVRSSFSSEAEIDLLSVQKLGYMMAVLQETLRMYPPVPATIPRKAQPGGDMICGQYVPENVNHFGHLAMANVSQ</sequence>
<evidence type="ECO:0000256" key="6">
    <source>
        <dbReference type="ARBA" id="ARBA00023004"/>
    </source>
</evidence>
<evidence type="ECO:0000256" key="7">
    <source>
        <dbReference type="ARBA" id="ARBA00023033"/>
    </source>
</evidence>
<gene>
    <name evidence="8" type="ORF">TASIC1_0001041500</name>
</gene>
<keyword evidence="3" id="KW-0349">Heme</keyword>
<evidence type="ECO:0000313" key="8">
    <source>
        <dbReference type="EMBL" id="GFP52263.1"/>
    </source>
</evidence>